<dbReference type="PROSITE" id="PS51257">
    <property type="entry name" value="PROKAR_LIPOPROTEIN"/>
    <property type="match status" value="1"/>
</dbReference>
<dbReference type="AlphaFoldDB" id="A0A0M6WIL1"/>
<evidence type="ECO:0000313" key="3">
    <source>
        <dbReference type="Proteomes" id="UP000049979"/>
    </source>
</evidence>
<proteinExistence type="predicted"/>
<keyword evidence="1" id="KW-0812">Transmembrane</keyword>
<evidence type="ECO:0000256" key="1">
    <source>
        <dbReference type="SAM" id="Phobius"/>
    </source>
</evidence>
<dbReference type="InterPro" id="IPR026906">
    <property type="entry name" value="LRR_5"/>
</dbReference>
<dbReference type="EMBL" id="CVRR01000013">
    <property type="protein sequence ID" value="CRL36591.1"/>
    <property type="molecule type" value="Genomic_DNA"/>
</dbReference>
<feature type="transmembrane region" description="Helical" evidence="1">
    <location>
        <begin position="9"/>
        <end position="31"/>
    </location>
</feature>
<dbReference type="Proteomes" id="UP000049979">
    <property type="component" value="Unassembled WGS sequence"/>
</dbReference>
<accession>A0A0M6WIL1</accession>
<protein>
    <recommendedName>
        <fullName evidence="4">Leucine-rich repeat domain-containing protein</fullName>
    </recommendedName>
</protein>
<evidence type="ECO:0000313" key="2">
    <source>
        <dbReference type="EMBL" id="CRL36591.1"/>
    </source>
</evidence>
<gene>
    <name evidence="2" type="ORF">M72_26631</name>
</gene>
<keyword evidence="3" id="KW-1185">Reference proteome</keyword>
<dbReference type="Gene3D" id="3.80.10.10">
    <property type="entry name" value="Ribonuclease Inhibitor"/>
    <property type="match status" value="1"/>
</dbReference>
<sequence length="177" mass="20161">MIKINHRIVFWIFSILIIGMILLSCGCNQLLKFYFPQSFSVSKNEMTTNDPLQNAENYNYRIRAQNYADLVSYLPSNSTPVDLRIPNELAGYKVCEIEEGCFSWCEAIKTVYIPASVNKIGHMAFYDNPSLTSISIENGNCTIEKDSFGNFTGIIYAPQNSQVYEQLKNYGYTVKTL</sequence>
<reference evidence="3" key="1">
    <citation type="submission" date="2015-05" db="EMBL/GenBank/DDBJ databases">
        <authorList>
            <consortium name="Pathogen Informatics"/>
        </authorList>
    </citation>
    <scope>NUCLEOTIDE SEQUENCE [LARGE SCALE GENOMIC DNA]</scope>
    <source>
        <strain evidence="3">M72</strain>
    </source>
</reference>
<name>A0A0M6WIL1_9FIRM</name>
<evidence type="ECO:0008006" key="4">
    <source>
        <dbReference type="Google" id="ProtNLM"/>
    </source>
</evidence>
<dbReference type="RefSeq" id="WP_055067557.1">
    <property type="nucleotide sequence ID" value="NZ_CP173697.1"/>
</dbReference>
<keyword evidence="1" id="KW-1133">Transmembrane helix</keyword>
<dbReference type="InterPro" id="IPR032675">
    <property type="entry name" value="LRR_dom_sf"/>
</dbReference>
<organism evidence="2 3">
    <name type="scientific">Roseburia faecis</name>
    <dbReference type="NCBI Taxonomy" id="301302"/>
    <lineage>
        <taxon>Bacteria</taxon>
        <taxon>Bacillati</taxon>
        <taxon>Bacillota</taxon>
        <taxon>Clostridia</taxon>
        <taxon>Lachnospirales</taxon>
        <taxon>Lachnospiraceae</taxon>
        <taxon>Roseburia</taxon>
    </lineage>
</organism>
<keyword evidence="1" id="KW-0472">Membrane</keyword>
<dbReference type="OrthoDB" id="1751034at2"/>
<dbReference type="Pfam" id="PF13306">
    <property type="entry name" value="LRR_5"/>
    <property type="match status" value="1"/>
</dbReference>